<keyword evidence="3" id="KW-0731">Sigma factor</keyword>
<keyword evidence="2" id="KW-0805">Transcription regulation</keyword>
<evidence type="ECO:0000313" key="6">
    <source>
        <dbReference type="EMBL" id="OZM71310.1"/>
    </source>
</evidence>
<comment type="similarity">
    <text evidence="1">Belongs to the sigma-70 factor family. ECF subfamily.</text>
</comment>
<dbReference type="GO" id="GO:0006352">
    <property type="term" value="P:DNA-templated transcription initiation"/>
    <property type="evidence" value="ECO:0007669"/>
    <property type="project" value="InterPro"/>
</dbReference>
<dbReference type="GO" id="GO:0003677">
    <property type="term" value="F:DNA binding"/>
    <property type="evidence" value="ECO:0007669"/>
    <property type="project" value="InterPro"/>
</dbReference>
<organism evidence="6 7">
    <name type="scientific">Amycolatopsis antarctica</name>
    <dbReference type="NCBI Taxonomy" id="1854586"/>
    <lineage>
        <taxon>Bacteria</taxon>
        <taxon>Bacillati</taxon>
        <taxon>Actinomycetota</taxon>
        <taxon>Actinomycetes</taxon>
        <taxon>Pseudonocardiales</taxon>
        <taxon>Pseudonocardiaceae</taxon>
        <taxon>Amycolatopsis</taxon>
    </lineage>
</organism>
<dbReference type="GO" id="GO:0016987">
    <property type="term" value="F:sigma factor activity"/>
    <property type="evidence" value="ECO:0007669"/>
    <property type="project" value="UniProtKB-KW"/>
</dbReference>
<evidence type="ECO:0000313" key="7">
    <source>
        <dbReference type="Proteomes" id="UP000242444"/>
    </source>
</evidence>
<dbReference type="Proteomes" id="UP000242444">
    <property type="component" value="Unassembled WGS sequence"/>
</dbReference>
<dbReference type="EMBL" id="NKYE01000014">
    <property type="protein sequence ID" value="OZM71310.1"/>
    <property type="molecule type" value="Genomic_DNA"/>
</dbReference>
<keyword evidence="7" id="KW-1185">Reference proteome</keyword>
<dbReference type="SUPFAM" id="SSF88659">
    <property type="entry name" value="Sigma3 and sigma4 domains of RNA polymerase sigma factors"/>
    <property type="match status" value="1"/>
</dbReference>
<evidence type="ECO:0000259" key="5">
    <source>
        <dbReference type="Pfam" id="PF08281"/>
    </source>
</evidence>
<gene>
    <name evidence="6" type="ORF">CFN78_21210</name>
</gene>
<dbReference type="InterPro" id="IPR013324">
    <property type="entry name" value="RNA_pol_sigma_r3/r4-like"/>
</dbReference>
<reference evidence="6 7" key="1">
    <citation type="submission" date="2017-07" db="EMBL/GenBank/DDBJ databases">
        <title>Amycolatopsis antarcticus sp. nov., isolated from the surface of an Antarcticus brown macroalga.</title>
        <authorList>
            <person name="Wang J."/>
            <person name="Leiva S."/>
            <person name="Huang J."/>
            <person name="Huang Y."/>
        </authorList>
    </citation>
    <scope>NUCLEOTIDE SEQUENCE [LARGE SCALE GENOMIC DNA]</scope>
    <source>
        <strain evidence="6 7">AU-G6</strain>
    </source>
</reference>
<dbReference type="InterPro" id="IPR036388">
    <property type="entry name" value="WH-like_DNA-bd_sf"/>
</dbReference>
<accession>A0A263CYQ9</accession>
<dbReference type="Pfam" id="PF08281">
    <property type="entry name" value="Sigma70_r4_2"/>
    <property type="match status" value="1"/>
</dbReference>
<evidence type="ECO:0000256" key="3">
    <source>
        <dbReference type="ARBA" id="ARBA00023082"/>
    </source>
</evidence>
<dbReference type="InParanoid" id="A0A263CYQ9"/>
<feature type="domain" description="RNA polymerase sigma factor 70 region 4 type 2" evidence="5">
    <location>
        <begin position="78"/>
        <end position="124"/>
    </location>
</feature>
<keyword evidence="4" id="KW-0804">Transcription</keyword>
<protein>
    <recommendedName>
        <fullName evidence="5">RNA polymerase sigma factor 70 region 4 type 2 domain-containing protein</fullName>
    </recommendedName>
</protein>
<evidence type="ECO:0000256" key="1">
    <source>
        <dbReference type="ARBA" id="ARBA00010641"/>
    </source>
</evidence>
<sequence>MDSVIHRIAREAGLSRARSGRLRRRLAESPRWQALIAPARTDHGARRVRARVIAEVRAELAPRTDTSTLQRAVHTAVLLDEVSLLPPRQRYALWSAAIEGRPAADIARRTGWTASQVHRLLGSALTTVTVRAQRW</sequence>
<dbReference type="AlphaFoldDB" id="A0A263CYQ9"/>
<dbReference type="InterPro" id="IPR013249">
    <property type="entry name" value="RNA_pol_sigma70_r4_t2"/>
</dbReference>
<name>A0A263CYQ9_9PSEU</name>
<evidence type="ECO:0000256" key="2">
    <source>
        <dbReference type="ARBA" id="ARBA00023015"/>
    </source>
</evidence>
<evidence type="ECO:0000256" key="4">
    <source>
        <dbReference type="ARBA" id="ARBA00023163"/>
    </source>
</evidence>
<proteinExistence type="inferred from homology"/>
<comment type="caution">
    <text evidence="6">The sequence shown here is derived from an EMBL/GenBank/DDBJ whole genome shotgun (WGS) entry which is preliminary data.</text>
</comment>
<dbReference type="Gene3D" id="1.10.10.10">
    <property type="entry name" value="Winged helix-like DNA-binding domain superfamily/Winged helix DNA-binding domain"/>
    <property type="match status" value="1"/>
</dbReference>